<dbReference type="EMBL" id="CM044704">
    <property type="protein sequence ID" value="KAI5668454.1"/>
    <property type="molecule type" value="Genomic_DNA"/>
</dbReference>
<keyword evidence="2" id="KW-1185">Reference proteome</keyword>
<dbReference type="Proteomes" id="UP001060085">
    <property type="component" value="Linkage Group LG04"/>
</dbReference>
<comment type="caution">
    <text evidence="1">The sequence shown here is derived from an EMBL/GenBank/DDBJ whole genome shotgun (WGS) entry which is preliminary data.</text>
</comment>
<evidence type="ECO:0000313" key="1">
    <source>
        <dbReference type="EMBL" id="KAI5668454.1"/>
    </source>
</evidence>
<proteinExistence type="predicted"/>
<name>A0ACC0B753_CATRO</name>
<gene>
    <name evidence="1" type="ORF">M9H77_18307</name>
</gene>
<reference evidence="2" key="1">
    <citation type="journal article" date="2023" name="Nat. Plants">
        <title>Single-cell RNA sequencing provides a high-resolution roadmap for understanding the multicellular compartmentation of specialized metabolism.</title>
        <authorList>
            <person name="Sun S."/>
            <person name="Shen X."/>
            <person name="Li Y."/>
            <person name="Li Y."/>
            <person name="Wang S."/>
            <person name="Li R."/>
            <person name="Zhang H."/>
            <person name="Shen G."/>
            <person name="Guo B."/>
            <person name="Wei J."/>
            <person name="Xu J."/>
            <person name="St-Pierre B."/>
            <person name="Chen S."/>
            <person name="Sun C."/>
        </authorList>
    </citation>
    <scope>NUCLEOTIDE SEQUENCE [LARGE SCALE GENOMIC DNA]</scope>
</reference>
<sequence length="127" mass="14683">MPEKMNSYHEMIIDAASPNFIPHEEINHDEPLNPMAKRLFDMLKAVETLLVEGNDAHSMLSSCAELLYINFKNHWTQKSYDDCHSLEKLDITIETYFEEDSNEDSNEDTDEDSDAKSDNDSDEDFDT</sequence>
<accession>A0ACC0B753</accession>
<evidence type="ECO:0000313" key="2">
    <source>
        <dbReference type="Proteomes" id="UP001060085"/>
    </source>
</evidence>
<protein>
    <submittedName>
        <fullName evidence="1">Uncharacterized protein</fullName>
    </submittedName>
</protein>
<organism evidence="1 2">
    <name type="scientific">Catharanthus roseus</name>
    <name type="common">Madagascar periwinkle</name>
    <name type="synonym">Vinca rosea</name>
    <dbReference type="NCBI Taxonomy" id="4058"/>
    <lineage>
        <taxon>Eukaryota</taxon>
        <taxon>Viridiplantae</taxon>
        <taxon>Streptophyta</taxon>
        <taxon>Embryophyta</taxon>
        <taxon>Tracheophyta</taxon>
        <taxon>Spermatophyta</taxon>
        <taxon>Magnoliopsida</taxon>
        <taxon>eudicotyledons</taxon>
        <taxon>Gunneridae</taxon>
        <taxon>Pentapetalae</taxon>
        <taxon>asterids</taxon>
        <taxon>lamiids</taxon>
        <taxon>Gentianales</taxon>
        <taxon>Apocynaceae</taxon>
        <taxon>Rauvolfioideae</taxon>
        <taxon>Vinceae</taxon>
        <taxon>Catharanthinae</taxon>
        <taxon>Catharanthus</taxon>
    </lineage>
</organism>